<dbReference type="AlphaFoldDB" id="A0A439CQN2"/>
<sequence>MYATSVIFLALSAVNLVCAHGNIQSVTGDRGGNGTALGIKGAVVPRFGKNDDTESDTTVFGGNANNPATNGLGKTTDNGELKVSDLADTMALSGNTLPQVSGDGTGTITGSWRIVTSDGTANNKRGELFAVVDTTGTGQYKDGTQLTATSDMVGHRGNVVQRALQAIGIQKRATNVGADATFSVKIPAGITCTGSDSTSGQSNFCLLKVANNNNNGPFGGNIAFQIAHCSGNTTAEREVPFQA</sequence>
<comment type="caution">
    <text evidence="2">The sequence shown here is derived from an EMBL/GenBank/DDBJ whole genome shotgun (WGS) entry which is preliminary data.</text>
</comment>
<keyword evidence="1" id="KW-0732">Signal</keyword>
<gene>
    <name evidence="2" type="ORF">EKO27_g10641</name>
</gene>
<dbReference type="Proteomes" id="UP000286045">
    <property type="component" value="Unassembled WGS sequence"/>
</dbReference>
<name>A0A439CQN2_9PEZI</name>
<feature type="chain" id="PRO_5019379669" description="Cell surface protein" evidence="1">
    <location>
        <begin position="20"/>
        <end position="243"/>
    </location>
</feature>
<evidence type="ECO:0000313" key="3">
    <source>
        <dbReference type="Proteomes" id="UP000286045"/>
    </source>
</evidence>
<keyword evidence="3" id="KW-1185">Reference proteome</keyword>
<feature type="signal peptide" evidence="1">
    <location>
        <begin position="1"/>
        <end position="19"/>
    </location>
</feature>
<dbReference type="InterPro" id="IPR021476">
    <property type="entry name" value="Egh16-like"/>
</dbReference>
<evidence type="ECO:0000256" key="1">
    <source>
        <dbReference type="SAM" id="SignalP"/>
    </source>
</evidence>
<accession>A0A439CQN2</accession>
<dbReference type="PANTHER" id="PTHR34618">
    <property type="entry name" value="SURFACE PROTEIN MAS1, PUTATIVE-RELATED"/>
    <property type="match status" value="1"/>
</dbReference>
<reference evidence="2 3" key="1">
    <citation type="submission" date="2018-12" db="EMBL/GenBank/DDBJ databases">
        <title>Draft genome sequence of Xylaria grammica IHI A82.</title>
        <authorList>
            <person name="Buettner E."/>
            <person name="Kellner H."/>
        </authorList>
    </citation>
    <scope>NUCLEOTIDE SEQUENCE [LARGE SCALE GENOMIC DNA]</scope>
    <source>
        <strain evidence="2 3">IHI A82</strain>
    </source>
</reference>
<dbReference type="PANTHER" id="PTHR34618:SF4">
    <property type="entry name" value="CAS1"/>
    <property type="match status" value="1"/>
</dbReference>
<evidence type="ECO:0008006" key="4">
    <source>
        <dbReference type="Google" id="ProtNLM"/>
    </source>
</evidence>
<dbReference type="EMBL" id="RYZI01000565">
    <property type="protein sequence ID" value="RWA04461.1"/>
    <property type="molecule type" value="Genomic_DNA"/>
</dbReference>
<organism evidence="2 3">
    <name type="scientific">Xylaria grammica</name>
    <dbReference type="NCBI Taxonomy" id="363999"/>
    <lineage>
        <taxon>Eukaryota</taxon>
        <taxon>Fungi</taxon>
        <taxon>Dikarya</taxon>
        <taxon>Ascomycota</taxon>
        <taxon>Pezizomycotina</taxon>
        <taxon>Sordariomycetes</taxon>
        <taxon>Xylariomycetidae</taxon>
        <taxon>Xylariales</taxon>
        <taxon>Xylariaceae</taxon>
        <taxon>Xylaria</taxon>
    </lineage>
</organism>
<evidence type="ECO:0000313" key="2">
    <source>
        <dbReference type="EMBL" id="RWA04461.1"/>
    </source>
</evidence>
<protein>
    <recommendedName>
        <fullName evidence="4">Cell surface protein</fullName>
    </recommendedName>
</protein>
<dbReference type="Pfam" id="PF11327">
    <property type="entry name" value="Egh16-like"/>
    <property type="match status" value="1"/>
</dbReference>
<proteinExistence type="predicted"/>